<dbReference type="InterPro" id="IPR054722">
    <property type="entry name" value="PolX-like_BBD"/>
</dbReference>
<keyword evidence="1" id="KW-0645">Protease</keyword>
<dbReference type="GO" id="GO:0015074">
    <property type="term" value="P:DNA integration"/>
    <property type="evidence" value="ECO:0007669"/>
    <property type="project" value="InterPro"/>
</dbReference>
<keyword evidence="5" id="KW-1185">Reference proteome</keyword>
<dbReference type="GO" id="GO:0006508">
    <property type="term" value="P:proteolysis"/>
    <property type="evidence" value="ECO:0007669"/>
    <property type="project" value="UniProtKB-KW"/>
</dbReference>
<organism evidence="4 5">
    <name type="scientific">Lithospermum erythrorhizon</name>
    <name type="common">Purple gromwell</name>
    <name type="synonym">Lithospermum officinale var. erythrorhizon</name>
    <dbReference type="NCBI Taxonomy" id="34254"/>
    <lineage>
        <taxon>Eukaryota</taxon>
        <taxon>Viridiplantae</taxon>
        <taxon>Streptophyta</taxon>
        <taxon>Embryophyta</taxon>
        <taxon>Tracheophyta</taxon>
        <taxon>Spermatophyta</taxon>
        <taxon>Magnoliopsida</taxon>
        <taxon>eudicotyledons</taxon>
        <taxon>Gunneridae</taxon>
        <taxon>Pentapetalae</taxon>
        <taxon>asterids</taxon>
        <taxon>lamiids</taxon>
        <taxon>Boraginales</taxon>
        <taxon>Boraginaceae</taxon>
        <taxon>Boraginoideae</taxon>
        <taxon>Lithospermeae</taxon>
        <taxon>Lithospermum</taxon>
    </lineage>
</organism>
<dbReference type="GO" id="GO:0008233">
    <property type="term" value="F:peptidase activity"/>
    <property type="evidence" value="ECO:0007669"/>
    <property type="project" value="UniProtKB-KW"/>
</dbReference>
<dbReference type="Pfam" id="PF25597">
    <property type="entry name" value="SH3_retrovirus"/>
    <property type="match status" value="1"/>
</dbReference>
<evidence type="ECO:0000313" key="4">
    <source>
        <dbReference type="EMBL" id="GAA0161779.1"/>
    </source>
</evidence>
<dbReference type="GO" id="GO:0003676">
    <property type="term" value="F:nucleic acid binding"/>
    <property type="evidence" value="ECO:0007669"/>
    <property type="project" value="InterPro"/>
</dbReference>
<reference evidence="4 5" key="1">
    <citation type="submission" date="2024-01" db="EMBL/GenBank/DDBJ databases">
        <title>The complete chloroplast genome sequence of Lithospermum erythrorhizon: insights into the phylogenetic relationship among Boraginaceae species and the maternal lineages of purple gromwells.</title>
        <authorList>
            <person name="Okada T."/>
            <person name="Watanabe K."/>
        </authorList>
    </citation>
    <scope>NUCLEOTIDE SEQUENCE [LARGE SCALE GENOMIC DNA]</scope>
</reference>
<dbReference type="PROSITE" id="PS50994">
    <property type="entry name" value="INTEGRASE"/>
    <property type="match status" value="1"/>
</dbReference>
<dbReference type="InterPro" id="IPR001584">
    <property type="entry name" value="Integrase_cat-core"/>
</dbReference>
<dbReference type="Pfam" id="PF22936">
    <property type="entry name" value="Pol_BBD"/>
    <property type="match status" value="1"/>
</dbReference>
<dbReference type="InterPro" id="IPR012337">
    <property type="entry name" value="RNaseH-like_sf"/>
</dbReference>
<proteinExistence type="predicted"/>
<evidence type="ECO:0000259" key="3">
    <source>
        <dbReference type="PROSITE" id="PS50994"/>
    </source>
</evidence>
<feature type="region of interest" description="Disordered" evidence="2">
    <location>
        <begin position="321"/>
        <end position="361"/>
    </location>
</feature>
<comment type="caution">
    <text evidence="4">The sequence shown here is derived from an EMBL/GenBank/DDBJ whole genome shotgun (WGS) entry which is preliminary data.</text>
</comment>
<name>A0AAV3QCG4_LITER</name>
<evidence type="ECO:0000256" key="2">
    <source>
        <dbReference type="SAM" id="MobiDB-lite"/>
    </source>
</evidence>
<keyword evidence="1" id="KW-0378">Hydrolase</keyword>
<protein>
    <recommendedName>
        <fullName evidence="3">Integrase catalytic domain-containing protein</fullName>
    </recommendedName>
</protein>
<feature type="compositionally biased region" description="Polar residues" evidence="2">
    <location>
        <begin position="328"/>
        <end position="339"/>
    </location>
</feature>
<dbReference type="EMBL" id="BAABME010004273">
    <property type="protein sequence ID" value="GAA0161779.1"/>
    <property type="molecule type" value="Genomic_DNA"/>
</dbReference>
<dbReference type="PANTHER" id="PTHR42648:SF21">
    <property type="entry name" value="CYSTEINE-RICH RLK (RECEPTOR-LIKE PROTEIN KINASE) 8"/>
    <property type="match status" value="1"/>
</dbReference>
<dbReference type="Proteomes" id="UP001454036">
    <property type="component" value="Unassembled WGS sequence"/>
</dbReference>
<evidence type="ECO:0000313" key="5">
    <source>
        <dbReference type="Proteomes" id="UP001454036"/>
    </source>
</evidence>
<dbReference type="SUPFAM" id="SSF53098">
    <property type="entry name" value="Ribonuclease H-like"/>
    <property type="match status" value="1"/>
</dbReference>
<accession>A0AAV3QCG4</accession>
<dbReference type="InterPro" id="IPR039537">
    <property type="entry name" value="Retrotran_Ty1/copia-like"/>
</dbReference>
<dbReference type="InterPro" id="IPR057670">
    <property type="entry name" value="SH3_retrovirus"/>
</dbReference>
<dbReference type="AlphaFoldDB" id="A0AAV3QCG4"/>
<dbReference type="Gene3D" id="3.30.420.10">
    <property type="entry name" value="Ribonuclease H-like superfamily/Ribonuclease H"/>
    <property type="match status" value="1"/>
</dbReference>
<evidence type="ECO:0000256" key="1">
    <source>
        <dbReference type="ARBA" id="ARBA00022670"/>
    </source>
</evidence>
<sequence>MQWVRKETVVSHVIFTSLKATAWIGWYFDSGCSRHMTGNRANLTSIKEVKTDFVTFGGGEKGKIIGKGALNVEGLPNLEEFLLVEGLTTNLISIGQLCDNGRSIAGRKYVFVCVDNFSRYTWVEFLKEKSETFDVFKALTTQIQREKEVNILVIRSDHRREFENFKFQTFCDEEGIKHEYSSPITPQQNGIVERKNRTLQEMARVMIHANQLPIKFWAEAVNTACHIHNRVTLRSGTHSTSYELWRGRKPIVHYFHIFGSVCYILTDREPRQKFDVRSDEGIFLGYSRNSHALRVYNKRTQMVIQSINVKVVDQDASMVDEEDISPKVNPSITHSQSSEETSDKPDDNDSGIEPAARIQKNHPVEYIIGDLDQGMTTRKKDKVDYRKMAGLL</sequence>
<feature type="domain" description="Integrase catalytic" evidence="3">
    <location>
        <begin position="72"/>
        <end position="249"/>
    </location>
</feature>
<dbReference type="Pfam" id="PF00665">
    <property type="entry name" value="rve"/>
    <property type="match status" value="1"/>
</dbReference>
<dbReference type="InterPro" id="IPR036397">
    <property type="entry name" value="RNaseH_sf"/>
</dbReference>
<dbReference type="PANTHER" id="PTHR42648">
    <property type="entry name" value="TRANSPOSASE, PUTATIVE-RELATED"/>
    <property type="match status" value="1"/>
</dbReference>
<gene>
    <name evidence="4" type="ORF">LIER_18015</name>
</gene>